<dbReference type="GO" id="GO:0031981">
    <property type="term" value="C:nuclear lumen"/>
    <property type="evidence" value="ECO:0007669"/>
    <property type="project" value="UniProtKB-ARBA"/>
</dbReference>
<dbReference type="EMBL" id="CAJNNW010001383">
    <property type="protein sequence ID" value="CAE8638066.1"/>
    <property type="molecule type" value="Genomic_DNA"/>
</dbReference>
<evidence type="ECO:0000313" key="5">
    <source>
        <dbReference type="Proteomes" id="UP000626109"/>
    </source>
</evidence>
<dbReference type="Gene3D" id="2.40.50.140">
    <property type="entry name" value="Nucleic acid-binding proteins"/>
    <property type="match status" value="1"/>
</dbReference>
<keyword evidence="3" id="KW-0539">Nucleus</keyword>
<dbReference type="GO" id="GO:0006260">
    <property type="term" value="P:DNA replication"/>
    <property type="evidence" value="ECO:0007669"/>
    <property type="project" value="InterPro"/>
</dbReference>
<dbReference type="InterPro" id="IPR012340">
    <property type="entry name" value="NA-bd_OB-fold"/>
</dbReference>
<dbReference type="Proteomes" id="UP000626109">
    <property type="component" value="Unassembled WGS sequence"/>
</dbReference>
<evidence type="ECO:0000256" key="1">
    <source>
        <dbReference type="ARBA" id="ARBA00004123"/>
    </source>
</evidence>
<dbReference type="GO" id="GO:0006310">
    <property type="term" value="P:DNA recombination"/>
    <property type="evidence" value="ECO:0007669"/>
    <property type="project" value="InterPro"/>
</dbReference>
<protein>
    <submittedName>
        <fullName evidence="4">Uncharacterized protein</fullName>
    </submittedName>
</protein>
<comment type="subcellular location">
    <subcellularLocation>
        <location evidence="1">Nucleus</location>
    </subcellularLocation>
</comment>
<reference evidence="4" key="1">
    <citation type="submission" date="2021-02" db="EMBL/GenBank/DDBJ databases">
        <authorList>
            <person name="Dougan E. K."/>
            <person name="Rhodes N."/>
            <person name="Thang M."/>
            <person name="Chan C."/>
        </authorList>
    </citation>
    <scope>NUCLEOTIDE SEQUENCE</scope>
</reference>
<dbReference type="GO" id="GO:0006281">
    <property type="term" value="P:DNA repair"/>
    <property type="evidence" value="ECO:0007669"/>
    <property type="project" value="InterPro"/>
</dbReference>
<dbReference type="GO" id="GO:0003677">
    <property type="term" value="F:DNA binding"/>
    <property type="evidence" value="ECO:0007669"/>
    <property type="project" value="InterPro"/>
</dbReference>
<organism evidence="4 5">
    <name type="scientific">Polarella glacialis</name>
    <name type="common">Dinoflagellate</name>
    <dbReference type="NCBI Taxonomy" id="89957"/>
    <lineage>
        <taxon>Eukaryota</taxon>
        <taxon>Sar</taxon>
        <taxon>Alveolata</taxon>
        <taxon>Dinophyceae</taxon>
        <taxon>Suessiales</taxon>
        <taxon>Suessiaceae</taxon>
        <taxon>Polarella</taxon>
    </lineage>
</organism>
<evidence type="ECO:0000256" key="3">
    <source>
        <dbReference type="ARBA" id="ARBA00023242"/>
    </source>
</evidence>
<evidence type="ECO:0000313" key="4">
    <source>
        <dbReference type="EMBL" id="CAE8638066.1"/>
    </source>
</evidence>
<dbReference type="AlphaFoldDB" id="A0A813HKK2"/>
<sequence>MRAVRVDFERAILPWASCFSVLRIGLPRYCAGYFVFVRAFSNSRQAHPASSGSPVRVGGRFSSPGVLTTTDGGTLTVSADAGVTMSSGGFVEVVGTKSSGGQLQASGVLTFEGEVDVELWDEAVRMAHLPQLRAMLFAPAGSA</sequence>
<evidence type="ECO:0000256" key="2">
    <source>
        <dbReference type="ARBA" id="ARBA00009761"/>
    </source>
</evidence>
<comment type="caution">
    <text evidence="4">The sequence shown here is derived from an EMBL/GenBank/DDBJ whole genome shotgun (WGS) entry which is preliminary data.</text>
</comment>
<dbReference type="InterPro" id="IPR013970">
    <property type="entry name" value="Rfa2"/>
</dbReference>
<accession>A0A813HKK2</accession>
<proteinExistence type="inferred from homology"/>
<gene>
    <name evidence="4" type="ORF">PGLA2088_LOCUS1750</name>
</gene>
<comment type="similarity">
    <text evidence="2">Belongs to the replication factor A protein 3 family.</text>
</comment>
<name>A0A813HKK2_POLGL</name>
<dbReference type="Pfam" id="PF08661">
    <property type="entry name" value="Rep_fac-A_3"/>
    <property type="match status" value="1"/>
</dbReference>